<reference evidence="2" key="1">
    <citation type="journal article" date="2024" name="Int. J. Syst. Evol. Microbiol.">
        <title>Polycladomyces zharkentensis sp. nov., a novel thermophilic cellulose- and starch-degrading member of the Bacillota from a geothermal aquifer in Kazakhstan.</title>
        <authorList>
            <person name="Mashzhan A."/>
            <person name="Kistaubayeva A."/>
            <person name="Javier-Lopez R."/>
            <person name="Bissenova U."/>
            <person name="Bissenbay A."/>
            <person name="Birkeland N.K."/>
        </authorList>
    </citation>
    <scope>NUCLEOTIDE SEQUENCE</scope>
    <source>
        <strain evidence="2">ZKZ2T</strain>
    </source>
</reference>
<dbReference type="EMBL" id="JAFHAP010000008">
    <property type="protein sequence ID" value="MBN2909823.1"/>
    <property type="molecule type" value="Genomic_DNA"/>
</dbReference>
<accession>A0ABS2WJU2</accession>
<evidence type="ECO:0000256" key="1">
    <source>
        <dbReference type="SAM" id="Phobius"/>
    </source>
</evidence>
<name>A0ABS2WJU2_9BACL</name>
<feature type="transmembrane region" description="Helical" evidence="1">
    <location>
        <begin position="133"/>
        <end position="153"/>
    </location>
</feature>
<feature type="transmembrane region" description="Helical" evidence="1">
    <location>
        <begin position="43"/>
        <end position="66"/>
    </location>
</feature>
<dbReference type="Proteomes" id="UP001177120">
    <property type="component" value="Unassembled WGS sequence"/>
</dbReference>
<keyword evidence="3" id="KW-1185">Reference proteome</keyword>
<keyword evidence="1" id="KW-1133">Transmembrane helix</keyword>
<keyword evidence="1" id="KW-0812">Transmembrane</keyword>
<feature type="transmembrane region" description="Helical" evidence="1">
    <location>
        <begin position="106"/>
        <end position="127"/>
    </location>
</feature>
<dbReference type="RefSeq" id="WP_205495148.1">
    <property type="nucleotide sequence ID" value="NZ_JAFHAP010000008.1"/>
</dbReference>
<protein>
    <recommendedName>
        <fullName evidence="4">CNNM transmembrane domain-containing protein</fullName>
    </recommendedName>
</protein>
<comment type="caution">
    <text evidence="2">The sequence shown here is derived from an EMBL/GenBank/DDBJ whole genome shotgun (WGS) entry which is preliminary data.</text>
</comment>
<gene>
    <name evidence="2" type="ORF">JQC72_09830</name>
</gene>
<proteinExistence type="predicted"/>
<evidence type="ECO:0008006" key="4">
    <source>
        <dbReference type="Google" id="ProtNLM"/>
    </source>
</evidence>
<sequence>MRTVLKQSLRWAATISLVSALTAMALSASSNTLLRGVSWSGGLLVVLLIIAIGVVFDMLGIAATAAREAPFHSMAAKKVPGARHAIGIIRRADQFSNFCNDVVGDISGILSGAAAFTVVTGLIVTFHLDESRWWVEMMMVAIISALTVGGKALGKTVSIRYANEIIFRVGQLFYFLEKRFHIRLFDVKNNKKRKRKRGVVHAPRSN</sequence>
<evidence type="ECO:0000313" key="3">
    <source>
        <dbReference type="Proteomes" id="UP001177120"/>
    </source>
</evidence>
<evidence type="ECO:0000313" key="2">
    <source>
        <dbReference type="EMBL" id="MBN2909823.1"/>
    </source>
</evidence>
<organism evidence="2 3">
    <name type="scientific">Polycladomyces zharkentensis</name>
    <dbReference type="NCBI Taxonomy" id="2807616"/>
    <lineage>
        <taxon>Bacteria</taxon>
        <taxon>Bacillati</taxon>
        <taxon>Bacillota</taxon>
        <taxon>Bacilli</taxon>
        <taxon>Bacillales</taxon>
        <taxon>Thermoactinomycetaceae</taxon>
        <taxon>Polycladomyces</taxon>
    </lineage>
</organism>
<keyword evidence="1" id="KW-0472">Membrane</keyword>